<gene>
    <name evidence="2" type="ORF">EVAR_74466_1</name>
</gene>
<proteinExistence type="predicted"/>
<evidence type="ECO:0000313" key="3">
    <source>
        <dbReference type="Proteomes" id="UP000299102"/>
    </source>
</evidence>
<dbReference type="AlphaFoldDB" id="A0A4C1TET9"/>
<reference evidence="2 3" key="1">
    <citation type="journal article" date="2019" name="Commun. Biol.">
        <title>The bagworm genome reveals a unique fibroin gene that provides high tensile strength.</title>
        <authorList>
            <person name="Kono N."/>
            <person name="Nakamura H."/>
            <person name="Ohtoshi R."/>
            <person name="Tomita M."/>
            <person name="Numata K."/>
            <person name="Arakawa K."/>
        </authorList>
    </citation>
    <scope>NUCLEOTIDE SEQUENCE [LARGE SCALE GENOMIC DNA]</scope>
</reference>
<protein>
    <submittedName>
        <fullName evidence="2">Uncharacterized protein</fullName>
    </submittedName>
</protein>
<sequence>MVVKAINAAANQGGILQRESVVDDAARETLPEGTQPGSTMRREQNSERRRGLAELTHAINKLAKPRPISNQVIELPAFCGNVNEWRLTKNSYEATTLTYEYKPHENLARLRVAVQGKVRTTIYHLLVANSKPEDIMAALEGKFG</sequence>
<organism evidence="2 3">
    <name type="scientific">Eumeta variegata</name>
    <name type="common">Bagworm moth</name>
    <name type="synonym">Eumeta japonica</name>
    <dbReference type="NCBI Taxonomy" id="151549"/>
    <lineage>
        <taxon>Eukaryota</taxon>
        <taxon>Metazoa</taxon>
        <taxon>Ecdysozoa</taxon>
        <taxon>Arthropoda</taxon>
        <taxon>Hexapoda</taxon>
        <taxon>Insecta</taxon>
        <taxon>Pterygota</taxon>
        <taxon>Neoptera</taxon>
        <taxon>Endopterygota</taxon>
        <taxon>Lepidoptera</taxon>
        <taxon>Glossata</taxon>
        <taxon>Ditrysia</taxon>
        <taxon>Tineoidea</taxon>
        <taxon>Psychidae</taxon>
        <taxon>Oiketicinae</taxon>
        <taxon>Eumeta</taxon>
    </lineage>
</organism>
<dbReference type="OrthoDB" id="10066767at2759"/>
<evidence type="ECO:0000313" key="2">
    <source>
        <dbReference type="EMBL" id="GBP11811.1"/>
    </source>
</evidence>
<comment type="caution">
    <text evidence="2">The sequence shown here is derived from an EMBL/GenBank/DDBJ whole genome shotgun (WGS) entry which is preliminary data.</text>
</comment>
<feature type="compositionally biased region" description="Basic and acidic residues" evidence="1">
    <location>
        <begin position="40"/>
        <end position="49"/>
    </location>
</feature>
<accession>A0A4C1TET9</accession>
<feature type="region of interest" description="Disordered" evidence="1">
    <location>
        <begin position="28"/>
        <end position="49"/>
    </location>
</feature>
<keyword evidence="3" id="KW-1185">Reference proteome</keyword>
<name>A0A4C1TET9_EUMVA</name>
<dbReference type="EMBL" id="BGZK01000048">
    <property type="protein sequence ID" value="GBP11811.1"/>
    <property type="molecule type" value="Genomic_DNA"/>
</dbReference>
<dbReference type="Proteomes" id="UP000299102">
    <property type="component" value="Unassembled WGS sequence"/>
</dbReference>
<evidence type="ECO:0000256" key="1">
    <source>
        <dbReference type="SAM" id="MobiDB-lite"/>
    </source>
</evidence>